<comment type="caution">
    <text evidence="9">The sequence shown here is derived from an EMBL/GenBank/DDBJ whole genome shotgun (WGS) entry which is preliminary data.</text>
</comment>
<feature type="region of interest" description="Disordered" evidence="8">
    <location>
        <begin position="189"/>
        <end position="311"/>
    </location>
</feature>
<dbReference type="EMBL" id="NAJM01000022">
    <property type="protein sequence ID" value="RVX70546.1"/>
    <property type="molecule type" value="Genomic_DNA"/>
</dbReference>
<proteinExistence type="inferred from homology"/>
<evidence type="ECO:0000256" key="8">
    <source>
        <dbReference type="SAM" id="MobiDB-lite"/>
    </source>
</evidence>
<reference evidence="9 10" key="1">
    <citation type="submission" date="2017-03" db="EMBL/GenBank/DDBJ databases">
        <title>Genomes of endolithic fungi from Antarctica.</title>
        <authorList>
            <person name="Coleine C."/>
            <person name="Masonjones S."/>
            <person name="Stajich J.E."/>
        </authorList>
    </citation>
    <scope>NUCLEOTIDE SEQUENCE [LARGE SCALE GENOMIC DNA]</scope>
    <source>
        <strain evidence="9 10">CCFEE 6314</strain>
    </source>
</reference>
<evidence type="ECO:0000256" key="2">
    <source>
        <dbReference type="ARBA" id="ARBA00009154"/>
    </source>
</evidence>
<evidence type="ECO:0000256" key="1">
    <source>
        <dbReference type="ARBA" id="ARBA00004123"/>
    </source>
</evidence>
<name>A0A438N466_EXOME</name>
<dbReference type="GO" id="GO:0003677">
    <property type="term" value="F:DNA binding"/>
    <property type="evidence" value="ECO:0007669"/>
    <property type="project" value="TreeGrafter"/>
</dbReference>
<feature type="region of interest" description="Disordered" evidence="8">
    <location>
        <begin position="148"/>
        <end position="169"/>
    </location>
</feature>
<dbReference type="PANTHER" id="PTHR15341">
    <property type="entry name" value="SUN-COR STEROID HORMONE RECEPTOR CO-REPRESSOR"/>
    <property type="match status" value="1"/>
</dbReference>
<dbReference type="InterPro" id="IPR011082">
    <property type="entry name" value="Exosome-assoc_fac/DNA_repair"/>
</dbReference>
<keyword evidence="4 6" id="KW-0694">RNA-binding</keyword>
<keyword evidence="7" id="KW-0175">Coiled coil</keyword>
<keyword evidence="3 6" id="KW-0698">rRNA processing</keyword>
<dbReference type="Proteomes" id="UP000288859">
    <property type="component" value="Unassembled WGS sequence"/>
</dbReference>
<feature type="coiled-coil region" evidence="7">
    <location>
        <begin position="3"/>
        <end position="30"/>
    </location>
</feature>
<comment type="subcellular location">
    <subcellularLocation>
        <location evidence="1 6">Nucleus</location>
    </subcellularLocation>
</comment>
<dbReference type="GO" id="GO:0005730">
    <property type="term" value="C:nucleolus"/>
    <property type="evidence" value="ECO:0007669"/>
    <property type="project" value="TreeGrafter"/>
</dbReference>
<evidence type="ECO:0000256" key="5">
    <source>
        <dbReference type="ARBA" id="ARBA00023242"/>
    </source>
</evidence>
<gene>
    <name evidence="9" type="ORF">B0A52_05197</name>
</gene>
<dbReference type="GO" id="GO:0000178">
    <property type="term" value="C:exosome (RNase complex)"/>
    <property type="evidence" value="ECO:0007669"/>
    <property type="project" value="TreeGrafter"/>
</dbReference>
<dbReference type="GO" id="GO:0000460">
    <property type="term" value="P:maturation of 5.8S rRNA"/>
    <property type="evidence" value="ECO:0007669"/>
    <property type="project" value="TreeGrafter"/>
</dbReference>
<feature type="compositionally biased region" description="Basic residues" evidence="8">
    <location>
        <begin position="290"/>
        <end position="311"/>
    </location>
</feature>
<dbReference type="PANTHER" id="PTHR15341:SF3">
    <property type="entry name" value="NUCLEAR NUCLEIC ACID-BINDING PROTEIN C1D"/>
    <property type="match status" value="1"/>
</dbReference>
<comment type="function">
    <text evidence="6">Required for exosome-dependent processing of pre-rRNA and small nucleolar RNA (snRNA) precursors. Involved in processing of 35S pre-rRNA at the A0, A1 and A2 sites.</text>
</comment>
<dbReference type="GO" id="GO:0010468">
    <property type="term" value="P:regulation of gene expression"/>
    <property type="evidence" value="ECO:0007669"/>
    <property type="project" value="TreeGrafter"/>
</dbReference>
<organism evidence="9 10">
    <name type="scientific">Exophiala mesophila</name>
    <name type="common">Black yeast-like fungus</name>
    <dbReference type="NCBI Taxonomy" id="212818"/>
    <lineage>
        <taxon>Eukaryota</taxon>
        <taxon>Fungi</taxon>
        <taxon>Dikarya</taxon>
        <taxon>Ascomycota</taxon>
        <taxon>Pezizomycotina</taxon>
        <taxon>Eurotiomycetes</taxon>
        <taxon>Chaetothyriomycetidae</taxon>
        <taxon>Chaetothyriales</taxon>
        <taxon>Herpotrichiellaceae</taxon>
        <taxon>Exophiala</taxon>
    </lineage>
</organism>
<dbReference type="InterPro" id="IPR007146">
    <property type="entry name" value="Sas10/Utp3/C1D"/>
</dbReference>
<dbReference type="GO" id="GO:0003723">
    <property type="term" value="F:RNA binding"/>
    <property type="evidence" value="ECO:0007669"/>
    <property type="project" value="UniProtKB-UniRule"/>
</dbReference>
<evidence type="ECO:0000313" key="10">
    <source>
        <dbReference type="Proteomes" id="UP000288859"/>
    </source>
</evidence>
<dbReference type="AlphaFoldDB" id="A0A438N466"/>
<dbReference type="VEuPathDB" id="FungiDB:PV10_09112"/>
<protein>
    <recommendedName>
        <fullName evidence="6">Exosome complex protein</fullName>
    </recommendedName>
</protein>
<accession>A0A438N466</accession>
<evidence type="ECO:0000256" key="3">
    <source>
        <dbReference type="ARBA" id="ARBA00022552"/>
    </source>
</evidence>
<comment type="similarity">
    <text evidence="2 6">Belongs to the C1D family.</text>
</comment>
<feature type="compositionally biased region" description="Basic residues" evidence="8">
    <location>
        <begin position="268"/>
        <end position="277"/>
    </location>
</feature>
<evidence type="ECO:0000313" key="9">
    <source>
        <dbReference type="EMBL" id="RVX70546.1"/>
    </source>
</evidence>
<feature type="compositionally biased region" description="Polar residues" evidence="8">
    <location>
        <begin position="234"/>
        <end position="259"/>
    </location>
</feature>
<evidence type="ECO:0000256" key="6">
    <source>
        <dbReference type="RuleBase" id="RU368003"/>
    </source>
</evidence>
<evidence type="ECO:0000256" key="7">
    <source>
        <dbReference type="SAM" id="Coils"/>
    </source>
</evidence>
<evidence type="ECO:0000256" key="4">
    <source>
        <dbReference type="ARBA" id="ARBA00022884"/>
    </source>
</evidence>
<keyword evidence="5 6" id="KW-0539">Nucleus</keyword>
<dbReference type="Pfam" id="PF04000">
    <property type="entry name" value="Sas10_Utp3"/>
    <property type="match status" value="1"/>
</dbReference>
<sequence>MDTKSVLALVDQLEEALEDLEDNLEPLLVDPLTSTTQKLPLLDRAKLNVLLVYAIESLIFSYLKVQGVQAKEHAVFRELSRVKQYFEKIKQAEAAPSKSQPTLVLDKDAAGRFIKHALAGNDRYDLERREREAREKLLAKRRLKHLDSAANDPITTSQAPENAPDDSDALAAAQEAARLIAMDDDVNQEPQDVSMSNSSDHDDDSAVPDSPAKGDSSSSPSESPSESHAEPHLNGSSQGPSSGQTRNDSADSNNGSTPAKPSRAEAKKLRKAAHAQRLKTSGHTSPKGSKALKKERKKALKEAKKKSSKST</sequence>
<dbReference type="OrthoDB" id="1421013at2759"/>